<dbReference type="Proteomes" id="UP000826725">
    <property type="component" value="Chromosome"/>
</dbReference>
<dbReference type="GO" id="GO:0006465">
    <property type="term" value="P:signal peptide processing"/>
    <property type="evidence" value="ECO:0007669"/>
    <property type="project" value="InterPro"/>
</dbReference>
<evidence type="ECO:0000256" key="4">
    <source>
        <dbReference type="ARBA" id="ARBA00022801"/>
    </source>
</evidence>
<evidence type="ECO:0000313" key="9">
    <source>
        <dbReference type="EMBL" id="BCL60684.1"/>
    </source>
</evidence>
<protein>
    <submittedName>
        <fullName evidence="9">Protease</fullName>
    </submittedName>
</protein>
<dbReference type="CDD" id="cd07023">
    <property type="entry name" value="S49_Sppa_N_C"/>
    <property type="match status" value="1"/>
</dbReference>
<dbReference type="EMBL" id="AP024086">
    <property type="protein sequence ID" value="BCL60684.1"/>
    <property type="molecule type" value="Genomic_DNA"/>
</dbReference>
<organism evidence="9 10">
    <name type="scientific">Desulfomarina profundi</name>
    <dbReference type="NCBI Taxonomy" id="2772557"/>
    <lineage>
        <taxon>Bacteria</taxon>
        <taxon>Pseudomonadati</taxon>
        <taxon>Thermodesulfobacteriota</taxon>
        <taxon>Desulfobulbia</taxon>
        <taxon>Desulfobulbales</taxon>
        <taxon>Desulfobulbaceae</taxon>
        <taxon>Desulfomarina</taxon>
    </lineage>
</organism>
<keyword evidence="10" id="KW-1185">Reference proteome</keyword>
<dbReference type="GO" id="GO:0016020">
    <property type="term" value="C:membrane"/>
    <property type="evidence" value="ECO:0007669"/>
    <property type="project" value="UniProtKB-SubCell"/>
</dbReference>
<dbReference type="NCBIfam" id="TIGR00705">
    <property type="entry name" value="SppA_67K"/>
    <property type="match status" value="1"/>
</dbReference>
<comment type="similarity">
    <text evidence="2">Belongs to the peptidase S49 family.</text>
</comment>
<name>A0A8D5FS28_9BACT</name>
<evidence type="ECO:0000256" key="5">
    <source>
        <dbReference type="ARBA" id="ARBA00022825"/>
    </source>
</evidence>
<keyword evidence="7" id="KW-0812">Transmembrane</keyword>
<keyword evidence="3 9" id="KW-0645">Protease</keyword>
<dbReference type="CDD" id="cd07018">
    <property type="entry name" value="S49_SppA_67K_type"/>
    <property type="match status" value="1"/>
</dbReference>
<comment type="subcellular location">
    <subcellularLocation>
        <location evidence="1">Membrane</location>
    </subcellularLocation>
</comment>
<dbReference type="RefSeq" id="WP_228856789.1">
    <property type="nucleotide sequence ID" value="NZ_AP024086.1"/>
</dbReference>
<dbReference type="GO" id="GO:0008236">
    <property type="term" value="F:serine-type peptidase activity"/>
    <property type="evidence" value="ECO:0007669"/>
    <property type="project" value="UniProtKB-KW"/>
</dbReference>
<keyword evidence="7" id="KW-1133">Transmembrane helix</keyword>
<reference evidence="9" key="1">
    <citation type="submission" date="2020-09" db="EMBL/GenBank/DDBJ databases">
        <title>Desulfogranum mesoprofundum gen. nov., sp. nov., a novel mesophilic, sulfate-reducing chemolithoautotroph isolated from a deep-sea hydrothermal vent chimney in the Suiyo Seamount.</title>
        <authorList>
            <person name="Hashimoto Y."/>
            <person name="Nakagawa S."/>
        </authorList>
    </citation>
    <scope>NUCLEOTIDE SEQUENCE</scope>
    <source>
        <strain evidence="9">KT2</strain>
    </source>
</reference>
<dbReference type="Pfam" id="PF01343">
    <property type="entry name" value="Peptidase_S49"/>
    <property type="match status" value="2"/>
</dbReference>
<keyword evidence="5" id="KW-0720">Serine protease</keyword>
<dbReference type="PANTHER" id="PTHR33209">
    <property type="entry name" value="PROTEASE 4"/>
    <property type="match status" value="1"/>
</dbReference>
<keyword evidence="4" id="KW-0378">Hydrolase</keyword>
<dbReference type="InterPro" id="IPR004634">
    <property type="entry name" value="Pept_S49_pIV"/>
</dbReference>
<dbReference type="InterPro" id="IPR047217">
    <property type="entry name" value="S49_SppA_67K_type_N"/>
</dbReference>
<dbReference type="InterPro" id="IPR047272">
    <property type="entry name" value="S49_SppA_C"/>
</dbReference>
<evidence type="ECO:0000256" key="6">
    <source>
        <dbReference type="ARBA" id="ARBA00023136"/>
    </source>
</evidence>
<feature type="transmembrane region" description="Helical" evidence="7">
    <location>
        <begin position="21"/>
        <end position="43"/>
    </location>
</feature>
<keyword evidence="6 7" id="KW-0472">Membrane</keyword>
<feature type="domain" description="Peptidase S49" evidence="8">
    <location>
        <begin position="137"/>
        <end position="287"/>
    </location>
</feature>
<gene>
    <name evidence="9" type="primary">sppA</name>
    <name evidence="9" type="ORF">DGMP_13770</name>
</gene>
<evidence type="ECO:0000259" key="8">
    <source>
        <dbReference type="Pfam" id="PF01343"/>
    </source>
</evidence>
<dbReference type="AlphaFoldDB" id="A0A8D5FS28"/>
<proteinExistence type="inferred from homology"/>
<accession>A0A8D5FS28</accession>
<dbReference type="PANTHER" id="PTHR33209:SF1">
    <property type="entry name" value="PEPTIDASE S49 DOMAIN-CONTAINING PROTEIN"/>
    <property type="match status" value="1"/>
</dbReference>
<evidence type="ECO:0000256" key="2">
    <source>
        <dbReference type="ARBA" id="ARBA00008683"/>
    </source>
</evidence>
<evidence type="ECO:0000256" key="3">
    <source>
        <dbReference type="ARBA" id="ARBA00022670"/>
    </source>
</evidence>
<feature type="domain" description="Peptidase S49" evidence="8">
    <location>
        <begin position="393"/>
        <end position="544"/>
    </location>
</feature>
<evidence type="ECO:0000256" key="1">
    <source>
        <dbReference type="ARBA" id="ARBA00004370"/>
    </source>
</evidence>
<dbReference type="InterPro" id="IPR004635">
    <property type="entry name" value="Pept_S49_SppA"/>
</dbReference>
<dbReference type="PIRSF" id="PIRSF001217">
    <property type="entry name" value="Protease_4_SppA"/>
    <property type="match status" value="1"/>
</dbReference>
<sequence>MKDLILSILTIFKYTGKVFTTLRNLVFNLLFILVIILVVFSLMPRKGIHLSPNTTLDLTISGNVVEEKRFTSAIEKMYLPTDPASEFEAETLLQDILDIIDGATADKDITVLRLDLRHLNRAGLNQLREIGRALKQFRAAGKRIIAAQDNYTQIQYYLAAYADTVILNPMGTVFLHGFGVYHLYFKQALDTLMVNYNIFKVGTFKSALEPMTRDSMSPEDRKQTREWLTALWNLYTDDIKKLRPLKPSAIRKYTSDLAAQLKSTGGDSAKLALKLGLVDKLLTREQSSAYLTKVTGRSQDSLKNNHISSGNYLKLLRNRLKSAYSQGKIAVLVAEGNIVPGKQPAGIIGGDSLSEMIHKAKKDASIKALVLRINSGGGSAFASEIIRQELLEFKKTGKPLVVSMGAVAASGGYWIAADADEIWASPATITGSIGIFGAIPTFEKTLSTYGIHSDGIGTTPLASGLNLARPLSEPLKSAIHQTISRGYEQFINIVSTGRKLEKSHVQSIAQGRVYDGTTAVKLGLVDRLGSLDDAVKAAAGMAKLKDYHRQFLQKPISVREQFIRYLTDGIEGTFLTEKLKIVQPFIYFLENNVSNGMKDLLKVRDPKGLYAYSLYTLAL</sequence>
<evidence type="ECO:0000256" key="7">
    <source>
        <dbReference type="SAM" id="Phobius"/>
    </source>
</evidence>
<dbReference type="NCBIfam" id="TIGR00706">
    <property type="entry name" value="SppA_dom"/>
    <property type="match status" value="1"/>
</dbReference>
<dbReference type="KEGG" id="dbk:DGMP_13770"/>
<evidence type="ECO:0000313" key="10">
    <source>
        <dbReference type="Proteomes" id="UP000826725"/>
    </source>
</evidence>
<dbReference type="InterPro" id="IPR002142">
    <property type="entry name" value="Peptidase_S49"/>
</dbReference>